<dbReference type="EMBL" id="AB765928">
    <property type="protein sequence ID" value="BBA83910.1"/>
    <property type="molecule type" value="Genomic_DNA"/>
</dbReference>
<dbReference type="AlphaFoldDB" id="A0A8D4TPI6"/>
<dbReference type="InterPro" id="IPR003347">
    <property type="entry name" value="JmjC_dom"/>
</dbReference>
<dbReference type="InterPro" id="IPR050910">
    <property type="entry name" value="JMJD6_ArgDemeth/LysHydrox"/>
</dbReference>
<dbReference type="SMART" id="SM00558">
    <property type="entry name" value="JmjC"/>
    <property type="match status" value="1"/>
</dbReference>
<sequence>MVSFNIVNYIRRCCGDMIIQKKDIHEMSEEYFFDNIYKKKPIILTGIIEQWKIHNFDLEKFGELYGNKTAPVRGSKKDDFKEFMEVEVSEYIRYINNNTEKWYCDFPTDYEEFPNLLYMYSVPKIFKNNTSAYNNSELHEWLYLGSKGTGTPFHVDIKNSHAWNALIFGEKEWLFAEIGQDYLNIKDENKCLKYIQKANELLYIPPNLPHKVVNTQNSLCITGNFWDEELEKSYEME</sequence>
<evidence type="ECO:0000313" key="2">
    <source>
        <dbReference type="EMBL" id="BBA83910.1"/>
    </source>
</evidence>
<reference evidence="2" key="2">
    <citation type="journal article" date="2021" name="J. Vet. Med. Sci.">
        <title>Investigation of Staphylococcus aureus positive for Staphylococcal enterotoxin S and T genes.</title>
        <authorList>
            <person name="Sato'o Y."/>
            <person name="Omoe K."/>
            <person name="Aikawa Y."/>
            <person name="Kano M."/>
            <person name="Ono H.K."/>
            <person name="Hu D.L."/>
            <person name="Nakane A."/>
            <person name="Sugai M."/>
        </authorList>
    </citation>
    <scope>NUCLEOTIDE SEQUENCE</scope>
    <source>
        <plasmid evidence="2">pF5</plasmid>
    </source>
</reference>
<dbReference type="GO" id="GO:0016706">
    <property type="term" value="F:2-oxoglutarate-dependent dioxygenase activity"/>
    <property type="evidence" value="ECO:0007669"/>
    <property type="project" value="TreeGrafter"/>
</dbReference>
<protein>
    <recommendedName>
        <fullName evidence="1">JmjC domain-containing protein</fullName>
    </recommendedName>
</protein>
<dbReference type="RefSeq" id="WP_216697995.1">
    <property type="nucleotide sequence ID" value="NZ_AB765928.1"/>
</dbReference>
<reference evidence="2" key="1">
    <citation type="submission" date="2012-11" db="EMBL/GenBank/DDBJ databases">
        <authorList>
            <person name="Sato Y."/>
            <person name="Hu D.L."/>
            <person name="Ono K.H."/>
        </authorList>
    </citation>
    <scope>NUCLEOTIDE SEQUENCE</scope>
    <source>
        <plasmid evidence="2">pF5</plasmid>
    </source>
</reference>
<evidence type="ECO:0000259" key="1">
    <source>
        <dbReference type="PROSITE" id="PS51184"/>
    </source>
</evidence>
<dbReference type="PANTHER" id="PTHR12480">
    <property type="entry name" value="ARGININE DEMETHYLASE AND LYSYL-HYDROXYLASE JMJD"/>
    <property type="match status" value="1"/>
</dbReference>
<accession>A0A8D4TPI6</accession>
<feature type="domain" description="JmjC" evidence="1">
    <location>
        <begin position="111"/>
        <end position="237"/>
    </location>
</feature>
<dbReference type="GO" id="GO:0005737">
    <property type="term" value="C:cytoplasm"/>
    <property type="evidence" value="ECO:0007669"/>
    <property type="project" value="TreeGrafter"/>
</dbReference>
<name>A0A8D4TPI6_STAAU</name>
<organism evidence="2">
    <name type="scientific">Staphylococcus aureus</name>
    <dbReference type="NCBI Taxonomy" id="1280"/>
    <lineage>
        <taxon>Bacteria</taxon>
        <taxon>Bacillati</taxon>
        <taxon>Bacillota</taxon>
        <taxon>Bacilli</taxon>
        <taxon>Bacillales</taxon>
        <taxon>Staphylococcaceae</taxon>
        <taxon>Staphylococcus</taxon>
    </lineage>
</organism>
<keyword evidence="2" id="KW-0614">Plasmid</keyword>
<geneLocation type="plasmid" evidence="2">
    <name>pF5</name>
</geneLocation>
<proteinExistence type="predicted"/>
<dbReference type="GO" id="GO:0045905">
    <property type="term" value="P:positive regulation of translational termination"/>
    <property type="evidence" value="ECO:0007669"/>
    <property type="project" value="TreeGrafter"/>
</dbReference>
<dbReference type="GO" id="GO:0043565">
    <property type="term" value="F:sequence-specific DNA binding"/>
    <property type="evidence" value="ECO:0007669"/>
    <property type="project" value="TreeGrafter"/>
</dbReference>
<dbReference type="PANTHER" id="PTHR12480:SF6">
    <property type="entry name" value="2-OXOGLUTARATE AND IRON-DEPENDENT OXYGENASE JMJD4"/>
    <property type="match status" value="1"/>
</dbReference>
<dbReference type="PROSITE" id="PS51184">
    <property type="entry name" value="JMJC"/>
    <property type="match status" value="1"/>
</dbReference>